<dbReference type="PANTHER" id="PTHR12560">
    <property type="entry name" value="LONGEVITY ASSURANCE FACTOR 1 LAG1"/>
    <property type="match status" value="1"/>
</dbReference>
<dbReference type="SMART" id="SM00724">
    <property type="entry name" value="TLC"/>
    <property type="match status" value="1"/>
</dbReference>
<evidence type="ECO:0000256" key="6">
    <source>
        <dbReference type="ARBA" id="ARBA00023136"/>
    </source>
</evidence>
<evidence type="ECO:0000313" key="12">
    <source>
        <dbReference type="Proteomes" id="UP001303046"/>
    </source>
</evidence>
<reference evidence="11 12" key="1">
    <citation type="submission" date="2023-08" db="EMBL/GenBank/DDBJ databases">
        <title>A Necator americanus chromosomal reference genome.</title>
        <authorList>
            <person name="Ilik V."/>
            <person name="Petrzelkova K.J."/>
            <person name="Pardy F."/>
            <person name="Fuh T."/>
            <person name="Niatou-Singa F.S."/>
            <person name="Gouil Q."/>
            <person name="Baker L."/>
            <person name="Ritchie M.E."/>
            <person name="Jex A.R."/>
            <person name="Gazzola D."/>
            <person name="Li H."/>
            <person name="Toshio Fujiwara R."/>
            <person name="Zhan B."/>
            <person name="Aroian R.V."/>
            <person name="Pafco B."/>
            <person name="Schwarz E.M."/>
        </authorList>
    </citation>
    <scope>NUCLEOTIDE SEQUENCE [LARGE SCALE GENOMIC DNA]</scope>
    <source>
        <strain evidence="11 12">Aroian</strain>
        <tissue evidence="11">Whole animal</tissue>
    </source>
</reference>
<evidence type="ECO:0000313" key="11">
    <source>
        <dbReference type="EMBL" id="KAK6725871.1"/>
    </source>
</evidence>
<keyword evidence="6 7" id="KW-0472">Membrane</keyword>
<organism evidence="11 12">
    <name type="scientific">Necator americanus</name>
    <name type="common">Human hookworm</name>
    <dbReference type="NCBI Taxonomy" id="51031"/>
    <lineage>
        <taxon>Eukaryota</taxon>
        <taxon>Metazoa</taxon>
        <taxon>Ecdysozoa</taxon>
        <taxon>Nematoda</taxon>
        <taxon>Chromadorea</taxon>
        <taxon>Rhabditida</taxon>
        <taxon>Rhabditina</taxon>
        <taxon>Rhabditomorpha</taxon>
        <taxon>Strongyloidea</taxon>
        <taxon>Ancylostomatidae</taxon>
        <taxon>Bunostominae</taxon>
        <taxon>Necator</taxon>
    </lineage>
</organism>
<protein>
    <recommendedName>
        <fullName evidence="10">TLC domain-containing protein</fullName>
    </recommendedName>
</protein>
<dbReference type="InterPro" id="IPR016439">
    <property type="entry name" value="Lag1/Lac1-like"/>
</dbReference>
<evidence type="ECO:0000256" key="9">
    <source>
        <dbReference type="SAM" id="Phobius"/>
    </source>
</evidence>
<feature type="region of interest" description="Disordered" evidence="8">
    <location>
        <begin position="327"/>
        <end position="357"/>
    </location>
</feature>
<name>A0ABR1BH77_NECAM</name>
<evidence type="ECO:0000256" key="3">
    <source>
        <dbReference type="ARBA" id="ARBA00004991"/>
    </source>
</evidence>
<feature type="transmembrane region" description="Helical" evidence="9">
    <location>
        <begin position="290"/>
        <end position="309"/>
    </location>
</feature>
<comment type="caution">
    <text evidence="11">The sequence shown here is derived from an EMBL/GenBank/DDBJ whole genome shotgun (WGS) entry which is preliminary data.</text>
</comment>
<feature type="transmembrane region" description="Helical" evidence="9">
    <location>
        <begin position="192"/>
        <end position="216"/>
    </location>
</feature>
<evidence type="ECO:0000256" key="7">
    <source>
        <dbReference type="PROSITE-ProRule" id="PRU00205"/>
    </source>
</evidence>
<evidence type="ECO:0000256" key="2">
    <source>
        <dbReference type="ARBA" id="ARBA00004760"/>
    </source>
</evidence>
<feature type="transmembrane region" description="Helical" evidence="9">
    <location>
        <begin position="61"/>
        <end position="79"/>
    </location>
</feature>
<proteinExistence type="predicted"/>
<dbReference type="PIRSF" id="PIRSF005225">
    <property type="entry name" value="LAG1_LAC1"/>
    <property type="match status" value="1"/>
</dbReference>
<keyword evidence="12" id="KW-1185">Reference proteome</keyword>
<dbReference type="Pfam" id="PF03798">
    <property type="entry name" value="TRAM_LAG1_CLN8"/>
    <property type="match status" value="1"/>
</dbReference>
<keyword evidence="5 9" id="KW-1133">Transmembrane helix</keyword>
<feature type="transmembrane region" description="Helical" evidence="9">
    <location>
        <begin position="265"/>
        <end position="284"/>
    </location>
</feature>
<dbReference type="EMBL" id="JAVFWL010000001">
    <property type="protein sequence ID" value="KAK6725871.1"/>
    <property type="molecule type" value="Genomic_DNA"/>
</dbReference>
<gene>
    <name evidence="11" type="primary">Necator_chrI.g407</name>
    <name evidence="11" type="ORF">RB195_004286</name>
</gene>
<dbReference type="Proteomes" id="UP001303046">
    <property type="component" value="Unassembled WGS sequence"/>
</dbReference>
<feature type="transmembrane region" description="Helical" evidence="9">
    <location>
        <begin position="111"/>
        <end position="128"/>
    </location>
</feature>
<comment type="subcellular location">
    <subcellularLocation>
        <location evidence="1">Membrane</location>
        <topology evidence="1">Multi-pass membrane protein</topology>
    </subcellularLocation>
</comment>
<comment type="pathway">
    <text evidence="3">Sphingolipid metabolism.</text>
</comment>
<feature type="domain" description="TLC" evidence="10">
    <location>
        <begin position="102"/>
        <end position="321"/>
    </location>
</feature>
<sequence>MLKPQLNITDPSIYRVSTADPIRLLHLVSISIPYWIERFLRIRPNYALPTSFIQDLINVRLSWTSILTLAALTLIVHFLRSIVTRSAQIWVARNHIFPRYTEKMPESVWKLSYYGFSWLFSLFVHIFIPNFNSFNDPLSIWTDWSEGVSPPIHPTILFIYGSQAAFYIHSIYATLYLDIWRKDSWLMFVHHFIALSMLLLSYVDNFTLCGALLLFLQDSSDALLEMAKIGMYLRRRKNGDYYKLIDLGGSAVFVLFAANWILCRLYWYPCKLLYATIYGAVYLGPQDAPFFPVLGIMLILIYAMNIYWFNFIARMLWRVATTGEEPEDNREWDTSAVTGLSKRSLDAMAENKERKRQ</sequence>
<dbReference type="InterPro" id="IPR006634">
    <property type="entry name" value="TLC-dom"/>
</dbReference>
<accession>A0ABR1BH77</accession>
<feature type="transmembrane region" description="Helical" evidence="9">
    <location>
        <begin position="157"/>
        <end position="180"/>
    </location>
</feature>
<evidence type="ECO:0000256" key="5">
    <source>
        <dbReference type="ARBA" id="ARBA00022989"/>
    </source>
</evidence>
<comment type="pathway">
    <text evidence="2">Lipid metabolism; sphingolipid metabolism.</text>
</comment>
<feature type="transmembrane region" description="Helical" evidence="9">
    <location>
        <begin position="241"/>
        <end position="258"/>
    </location>
</feature>
<dbReference type="PANTHER" id="PTHR12560:SF58">
    <property type="entry name" value="CERAMIDE SYNTHASE 1"/>
    <property type="match status" value="1"/>
</dbReference>
<dbReference type="PROSITE" id="PS50922">
    <property type="entry name" value="TLC"/>
    <property type="match status" value="1"/>
</dbReference>
<keyword evidence="4 7" id="KW-0812">Transmembrane</keyword>
<evidence type="ECO:0000256" key="1">
    <source>
        <dbReference type="ARBA" id="ARBA00004141"/>
    </source>
</evidence>
<evidence type="ECO:0000259" key="10">
    <source>
        <dbReference type="PROSITE" id="PS50922"/>
    </source>
</evidence>
<evidence type="ECO:0000256" key="8">
    <source>
        <dbReference type="SAM" id="MobiDB-lite"/>
    </source>
</evidence>
<evidence type="ECO:0000256" key="4">
    <source>
        <dbReference type="ARBA" id="ARBA00022692"/>
    </source>
</evidence>
<feature type="compositionally biased region" description="Basic and acidic residues" evidence="8">
    <location>
        <begin position="343"/>
        <end position="357"/>
    </location>
</feature>